<evidence type="ECO:0000256" key="1">
    <source>
        <dbReference type="ARBA" id="ARBA00004141"/>
    </source>
</evidence>
<feature type="transmembrane region" description="Helical" evidence="5">
    <location>
        <begin position="493"/>
        <end position="511"/>
    </location>
</feature>
<keyword evidence="2 5" id="KW-0812">Transmembrane</keyword>
<keyword evidence="4 5" id="KW-0472">Membrane</keyword>
<dbReference type="InterPro" id="IPR005828">
    <property type="entry name" value="MFS_sugar_transport-like"/>
</dbReference>
<feature type="domain" description="Major facilitator superfamily (MFS) profile" evidence="6">
    <location>
        <begin position="51"/>
        <end position="515"/>
    </location>
</feature>
<gene>
    <name evidence="7" type="ORF">BDN70DRAFT_939315</name>
</gene>
<dbReference type="Pfam" id="PF00083">
    <property type="entry name" value="Sugar_tr"/>
    <property type="match status" value="1"/>
</dbReference>
<proteinExistence type="predicted"/>
<accession>A0A9P5YNB2</accession>
<dbReference type="EMBL" id="MU155801">
    <property type="protein sequence ID" value="KAF9470941.1"/>
    <property type="molecule type" value="Genomic_DNA"/>
</dbReference>
<evidence type="ECO:0000256" key="4">
    <source>
        <dbReference type="ARBA" id="ARBA00023136"/>
    </source>
</evidence>
<feature type="transmembrane region" description="Helical" evidence="5">
    <location>
        <begin position="132"/>
        <end position="157"/>
    </location>
</feature>
<sequence length="542" mass="59694">MASSSYIEKTPSREIQERAIPANSAYELDARRRAELAKVDKANFSWFHAKVCIVAGVGFFTDSYDIFVINIASTMLGYVYGKPNDGSSLPMLSMRSNLGLKIATPVGTLMGQLLFGWLADRLGRKKMYGVELMIMIVATVGQAICGEALAINIIGVLINMRELGFGVGGDYPLSAMISSEFASTKVRGRMMTTTFAFQGWGNFSAALVGFIITATYKSAILESSLSHLTAVDSMWRLLIGLGAVPGVFALYFRLTIPETPRFTMDIARNIDQATNDIQTVINGKKNQVEEYVFIQRIEIPKATWRDFREHFGKPENLKILFGTAYSWFALDIAVYGFGLNSTTIFKDIGFDTDTRSSVEAVYENLYGVCMGNLILSAAGLIPGFVVCFLLIDKWGRKPIQLVGFTMLAILFLIMGFGYDQLTATPSGIKTFVFLYCLANFFQNFGPNTTTFIIPGGVFPTRYRSTAHGISAASGKLGAIIAQILFNSLEFKTFLKITAFFILTGIGSTLLLPETMDKTLEELSNENQEGFVRGFINPMVLQS</sequence>
<dbReference type="OrthoDB" id="433512at2759"/>
<dbReference type="Proteomes" id="UP000807469">
    <property type="component" value="Unassembled WGS sequence"/>
</dbReference>
<evidence type="ECO:0000256" key="3">
    <source>
        <dbReference type="ARBA" id="ARBA00022989"/>
    </source>
</evidence>
<evidence type="ECO:0000259" key="6">
    <source>
        <dbReference type="PROSITE" id="PS50850"/>
    </source>
</evidence>
<feature type="transmembrane region" description="Helical" evidence="5">
    <location>
        <begin position="365"/>
        <end position="391"/>
    </location>
</feature>
<evidence type="ECO:0000313" key="7">
    <source>
        <dbReference type="EMBL" id="KAF9470941.1"/>
    </source>
</evidence>
<evidence type="ECO:0000313" key="8">
    <source>
        <dbReference type="Proteomes" id="UP000807469"/>
    </source>
</evidence>
<reference evidence="7" key="1">
    <citation type="submission" date="2020-11" db="EMBL/GenBank/DDBJ databases">
        <authorList>
            <consortium name="DOE Joint Genome Institute"/>
            <person name="Ahrendt S."/>
            <person name="Riley R."/>
            <person name="Andreopoulos W."/>
            <person name="Labutti K."/>
            <person name="Pangilinan J."/>
            <person name="Ruiz-Duenas F.J."/>
            <person name="Barrasa J.M."/>
            <person name="Sanchez-Garcia M."/>
            <person name="Camarero S."/>
            <person name="Miyauchi S."/>
            <person name="Serrano A."/>
            <person name="Linde D."/>
            <person name="Babiker R."/>
            <person name="Drula E."/>
            <person name="Ayuso-Fernandez I."/>
            <person name="Pacheco R."/>
            <person name="Padilla G."/>
            <person name="Ferreira P."/>
            <person name="Barriuso J."/>
            <person name="Kellner H."/>
            <person name="Castanera R."/>
            <person name="Alfaro M."/>
            <person name="Ramirez L."/>
            <person name="Pisabarro A.G."/>
            <person name="Kuo A."/>
            <person name="Tritt A."/>
            <person name="Lipzen A."/>
            <person name="He G."/>
            <person name="Yan M."/>
            <person name="Ng V."/>
            <person name="Cullen D."/>
            <person name="Martin F."/>
            <person name="Rosso M.-N."/>
            <person name="Henrissat B."/>
            <person name="Hibbett D."/>
            <person name="Martinez A.T."/>
            <person name="Grigoriev I.V."/>
        </authorList>
    </citation>
    <scope>NUCLEOTIDE SEQUENCE</scope>
    <source>
        <strain evidence="7">CIRM-BRFM 674</strain>
    </source>
</reference>
<dbReference type="AlphaFoldDB" id="A0A9P5YNB2"/>
<comment type="caution">
    <text evidence="7">The sequence shown here is derived from an EMBL/GenBank/DDBJ whole genome shotgun (WGS) entry which is preliminary data.</text>
</comment>
<feature type="transmembrane region" description="Helical" evidence="5">
    <location>
        <begin position="234"/>
        <end position="254"/>
    </location>
</feature>
<dbReference type="GO" id="GO:0016020">
    <property type="term" value="C:membrane"/>
    <property type="evidence" value="ECO:0007669"/>
    <property type="project" value="UniProtKB-SubCell"/>
</dbReference>
<evidence type="ECO:0000256" key="5">
    <source>
        <dbReference type="SAM" id="Phobius"/>
    </source>
</evidence>
<organism evidence="7 8">
    <name type="scientific">Pholiota conissans</name>
    <dbReference type="NCBI Taxonomy" id="109636"/>
    <lineage>
        <taxon>Eukaryota</taxon>
        <taxon>Fungi</taxon>
        <taxon>Dikarya</taxon>
        <taxon>Basidiomycota</taxon>
        <taxon>Agaricomycotina</taxon>
        <taxon>Agaricomycetes</taxon>
        <taxon>Agaricomycetidae</taxon>
        <taxon>Agaricales</taxon>
        <taxon>Agaricineae</taxon>
        <taxon>Strophariaceae</taxon>
        <taxon>Pholiota</taxon>
    </lineage>
</organism>
<feature type="transmembrane region" description="Helical" evidence="5">
    <location>
        <begin position="195"/>
        <end position="214"/>
    </location>
</feature>
<dbReference type="PANTHER" id="PTHR24064">
    <property type="entry name" value="SOLUTE CARRIER FAMILY 22 MEMBER"/>
    <property type="match status" value="1"/>
</dbReference>
<comment type="subcellular location">
    <subcellularLocation>
        <location evidence="1">Membrane</location>
        <topology evidence="1">Multi-pass membrane protein</topology>
    </subcellularLocation>
</comment>
<dbReference type="Gene3D" id="1.20.1250.20">
    <property type="entry name" value="MFS general substrate transporter like domains"/>
    <property type="match status" value="2"/>
</dbReference>
<keyword evidence="3 5" id="KW-1133">Transmembrane helix</keyword>
<evidence type="ECO:0000256" key="2">
    <source>
        <dbReference type="ARBA" id="ARBA00022692"/>
    </source>
</evidence>
<dbReference type="CDD" id="cd17364">
    <property type="entry name" value="MFS_PhT"/>
    <property type="match status" value="1"/>
</dbReference>
<dbReference type="InterPro" id="IPR020846">
    <property type="entry name" value="MFS_dom"/>
</dbReference>
<feature type="transmembrane region" description="Helical" evidence="5">
    <location>
        <begin position="100"/>
        <end position="120"/>
    </location>
</feature>
<keyword evidence="8" id="KW-1185">Reference proteome</keyword>
<name>A0A9P5YNB2_9AGAR</name>
<dbReference type="SUPFAM" id="SSF103473">
    <property type="entry name" value="MFS general substrate transporter"/>
    <property type="match status" value="1"/>
</dbReference>
<dbReference type="GO" id="GO:0022857">
    <property type="term" value="F:transmembrane transporter activity"/>
    <property type="evidence" value="ECO:0007669"/>
    <property type="project" value="InterPro"/>
</dbReference>
<dbReference type="InterPro" id="IPR036259">
    <property type="entry name" value="MFS_trans_sf"/>
</dbReference>
<protein>
    <submittedName>
        <fullName evidence="7">Phosphate permease</fullName>
    </submittedName>
</protein>
<dbReference type="PROSITE" id="PS50850">
    <property type="entry name" value="MFS"/>
    <property type="match status" value="1"/>
</dbReference>
<feature type="transmembrane region" description="Helical" evidence="5">
    <location>
        <begin position="398"/>
        <end position="418"/>
    </location>
</feature>